<keyword evidence="2" id="KW-1185">Reference proteome</keyword>
<evidence type="ECO:0000313" key="1">
    <source>
        <dbReference type="EMBL" id="OWK32304.1"/>
    </source>
</evidence>
<reference evidence="1 2" key="1">
    <citation type="submission" date="2017-03" db="EMBL/GenBank/DDBJ databases">
        <title>Genome sequence of Sphingomonas mucosissima DSM 17494.</title>
        <authorList>
            <person name="Poehlein A."/>
            <person name="Wuebbeler J.H."/>
            <person name="Steinbuechel A."/>
            <person name="Daniel R."/>
        </authorList>
    </citation>
    <scope>NUCLEOTIDE SEQUENCE [LARGE SCALE GENOMIC DNA]</scope>
    <source>
        <strain evidence="1 2">DSM 17494</strain>
    </source>
</reference>
<sequence length="117" mass="12192">MADFDDLLAGRNEPLLNALAPLAGRVGLASSEKAPVTAPGNPFAPTAGRPFNITVSGGTFTAQVERRFGGAGDWFVVIPDSMRASLPPSFSLTEAEVGVQYRVTVLTGTATTVRISQ</sequence>
<dbReference type="Proteomes" id="UP000197783">
    <property type="component" value="Unassembled WGS sequence"/>
</dbReference>
<dbReference type="RefSeq" id="WP_169715620.1">
    <property type="nucleotide sequence ID" value="NZ_NBBJ01000001.1"/>
</dbReference>
<protein>
    <submittedName>
        <fullName evidence="1">Uncharacterized protein</fullName>
    </submittedName>
</protein>
<name>A0A245ZRD8_9SPHN</name>
<comment type="caution">
    <text evidence="1">The sequence shown here is derived from an EMBL/GenBank/DDBJ whole genome shotgun (WGS) entry which is preliminary data.</text>
</comment>
<proteinExistence type="predicted"/>
<evidence type="ECO:0000313" key="2">
    <source>
        <dbReference type="Proteomes" id="UP000197783"/>
    </source>
</evidence>
<accession>A0A245ZRD8</accession>
<dbReference type="EMBL" id="NBBJ01000001">
    <property type="protein sequence ID" value="OWK32304.1"/>
    <property type="molecule type" value="Genomic_DNA"/>
</dbReference>
<organism evidence="1 2">
    <name type="scientific">Sphingomonas mucosissima</name>
    <dbReference type="NCBI Taxonomy" id="370959"/>
    <lineage>
        <taxon>Bacteria</taxon>
        <taxon>Pseudomonadati</taxon>
        <taxon>Pseudomonadota</taxon>
        <taxon>Alphaproteobacteria</taxon>
        <taxon>Sphingomonadales</taxon>
        <taxon>Sphingomonadaceae</taxon>
        <taxon>Sphingomonas</taxon>
    </lineage>
</organism>
<dbReference type="AlphaFoldDB" id="A0A245ZRD8"/>
<gene>
    <name evidence="1" type="ORF">SPMU_06260</name>
</gene>